<evidence type="ECO:0000256" key="1">
    <source>
        <dbReference type="SAM" id="Coils"/>
    </source>
</evidence>
<dbReference type="EMBL" id="AP009493">
    <property type="protein sequence ID" value="BAG20142.1"/>
    <property type="molecule type" value="Genomic_DNA"/>
</dbReference>
<accession>B1VM32</accession>
<organism evidence="3 4">
    <name type="scientific">Streptomyces griseus subsp. griseus (strain JCM 4626 / CBS 651.72 / NBRC 13350 / KCC S-0626 / ISP 5235)</name>
    <dbReference type="NCBI Taxonomy" id="455632"/>
    <lineage>
        <taxon>Bacteria</taxon>
        <taxon>Bacillati</taxon>
        <taxon>Actinomycetota</taxon>
        <taxon>Actinomycetes</taxon>
        <taxon>Kitasatosporales</taxon>
        <taxon>Streptomycetaceae</taxon>
        <taxon>Streptomyces</taxon>
    </lineage>
</organism>
<feature type="region of interest" description="Disordered" evidence="2">
    <location>
        <begin position="1"/>
        <end position="24"/>
    </location>
</feature>
<feature type="compositionally biased region" description="Basic and acidic residues" evidence="2">
    <location>
        <begin position="1"/>
        <end position="21"/>
    </location>
</feature>
<dbReference type="AlphaFoldDB" id="B1VM32"/>
<name>B1VM32_STRGG</name>
<feature type="region of interest" description="Disordered" evidence="2">
    <location>
        <begin position="69"/>
        <end position="92"/>
    </location>
</feature>
<proteinExistence type="predicted"/>
<dbReference type="Proteomes" id="UP000001685">
    <property type="component" value="Chromosome"/>
</dbReference>
<sequence>MTAKRTPREVLAESRRRDSREKRSKVLAVVDEMAARGDTVSFAAVAKAAGVSNWLVYAEGVREHIEAARKKQAGQPRREAQAGRSSSAASLATDLELSKQQITALRTERDQLKTALQRQLGQQLDQVGAAGLVARVDELTRQHAELTAERDALRQEKAELEGRLVEAEEDLAAARSSLRRMIRAENAGPAAAT</sequence>
<gene>
    <name evidence="3" type="ordered locus">SGR_3313</name>
</gene>
<dbReference type="RefSeq" id="WP_012379803.1">
    <property type="nucleotide sequence ID" value="NC_010572.1"/>
</dbReference>
<dbReference type="eggNOG" id="ENOG50340GQ">
    <property type="taxonomic scope" value="Bacteria"/>
</dbReference>
<dbReference type="InterPro" id="IPR046229">
    <property type="entry name" value="TnpC-like"/>
</dbReference>
<evidence type="ECO:0000313" key="3">
    <source>
        <dbReference type="EMBL" id="BAG20142.1"/>
    </source>
</evidence>
<dbReference type="KEGG" id="sgr:SGR_3313"/>
<dbReference type="Pfam" id="PF19776">
    <property type="entry name" value="DUF6262"/>
    <property type="match status" value="1"/>
</dbReference>
<protein>
    <recommendedName>
        <fullName evidence="5">Transposase</fullName>
    </recommendedName>
</protein>
<evidence type="ECO:0008006" key="5">
    <source>
        <dbReference type="Google" id="ProtNLM"/>
    </source>
</evidence>
<feature type="coiled-coil region" evidence="1">
    <location>
        <begin position="95"/>
        <end position="184"/>
    </location>
</feature>
<evidence type="ECO:0000313" key="4">
    <source>
        <dbReference type="Proteomes" id="UP000001685"/>
    </source>
</evidence>
<dbReference type="HOGENOM" id="CLU_1453644_0_0_11"/>
<evidence type="ECO:0000256" key="2">
    <source>
        <dbReference type="SAM" id="MobiDB-lite"/>
    </source>
</evidence>
<reference evidence="4" key="1">
    <citation type="journal article" date="2008" name="J. Bacteriol.">
        <title>Genome sequence of the streptomycin-producing microorganism Streptomyces griseus IFO 13350.</title>
        <authorList>
            <person name="Ohnishi Y."/>
            <person name="Ishikawa J."/>
            <person name="Hara H."/>
            <person name="Suzuki H."/>
            <person name="Ikenoya M."/>
            <person name="Ikeda H."/>
            <person name="Yamashita A."/>
            <person name="Hattori M."/>
            <person name="Horinouchi S."/>
        </authorList>
    </citation>
    <scope>NUCLEOTIDE SEQUENCE [LARGE SCALE GENOMIC DNA]</scope>
    <source>
        <strain evidence="4">JCM 4626 / NBRC 13350</strain>
    </source>
</reference>
<keyword evidence="1" id="KW-0175">Coiled coil</keyword>